<dbReference type="Pfam" id="PF13417">
    <property type="entry name" value="GST_N_3"/>
    <property type="match status" value="1"/>
</dbReference>
<dbReference type="InterPro" id="IPR004045">
    <property type="entry name" value="Glutathione_S-Trfase_N"/>
</dbReference>
<dbReference type="PANTHER" id="PTHR42673">
    <property type="entry name" value="MALEYLACETOACETATE ISOMERASE"/>
    <property type="match status" value="1"/>
</dbReference>
<feature type="domain" description="GST C-terminal" evidence="3">
    <location>
        <begin position="91"/>
        <end position="219"/>
    </location>
</feature>
<dbReference type="GO" id="GO:0016034">
    <property type="term" value="F:maleylacetoacetate isomerase activity"/>
    <property type="evidence" value="ECO:0007669"/>
    <property type="project" value="TreeGrafter"/>
</dbReference>
<dbReference type="CDD" id="cd03191">
    <property type="entry name" value="GST_C_Zeta"/>
    <property type="match status" value="1"/>
</dbReference>
<keyword evidence="4" id="KW-0413">Isomerase</keyword>
<comment type="caution">
    <text evidence="4">The sequence shown here is derived from an EMBL/GenBank/DDBJ whole genome shotgun (WGS) entry which is preliminary data.</text>
</comment>
<dbReference type="GO" id="GO:0004364">
    <property type="term" value="F:glutathione transferase activity"/>
    <property type="evidence" value="ECO:0007669"/>
    <property type="project" value="TreeGrafter"/>
</dbReference>
<dbReference type="GO" id="GO:0006559">
    <property type="term" value="P:L-phenylalanine catabolic process"/>
    <property type="evidence" value="ECO:0007669"/>
    <property type="project" value="TreeGrafter"/>
</dbReference>
<dbReference type="PROSITE" id="PS50405">
    <property type="entry name" value="GST_CTER"/>
    <property type="match status" value="1"/>
</dbReference>
<gene>
    <name evidence="4" type="primary">nagL_1</name>
    <name evidence="4" type="ORF">GAK30_00699</name>
</gene>
<dbReference type="GO" id="GO:0006749">
    <property type="term" value="P:glutathione metabolic process"/>
    <property type="evidence" value="ECO:0007669"/>
    <property type="project" value="TreeGrafter"/>
</dbReference>
<proteinExistence type="inferred from homology"/>
<dbReference type="NCBIfam" id="TIGR01262">
    <property type="entry name" value="maiA"/>
    <property type="match status" value="1"/>
</dbReference>
<protein>
    <submittedName>
        <fullName evidence="4">Maleylpyruvate isomerase</fullName>
    </submittedName>
</protein>
<evidence type="ECO:0000259" key="2">
    <source>
        <dbReference type="PROSITE" id="PS50404"/>
    </source>
</evidence>
<dbReference type="PROSITE" id="PS50404">
    <property type="entry name" value="GST_NTER"/>
    <property type="match status" value="1"/>
</dbReference>
<dbReference type="FunFam" id="1.20.1050.10:FF:000017">
    <property type="entry name" value="Maleylacetoacetate isomerase"/>
    <property type="match status" value="1"/>
</dbReference>
<sequence length="219" mass="24476">MTASRTLYTYFRSSAAYRVRIALNIKGLGYDAVPVHLLKDGGQQRLPAYRALNPFGLVPTYVEDKRRLHQSLAVIEYLDERHPTPPLLPGDAWQHARIREVALAIACEIHPINNLRILHYLTQTLGVADEARQQWIRHWMQTGLEALEATLAADGDSGDRFCIGDQPTLADCCLVPQLFNARRFGVDLTNCPRLVAADAACAELPAFQQAHPQQQPDAE</sequence>
<dbReference type="InterPro" id="IPR005955">
    <property type="entry name" value="GST_Zeta"/>
</dbReference>
<dbReference type="SUPFAM" id="SSF47616">
    <property type="entry name" value="GST C-terminal domain-like"/>
    <property type="match status" value="1"/>
</dbReference>
<dbReference type="InterPro" id="IPR036282">
    <property type="entry name" value="Glutathione-S-Trfase_C_sf"/>
</dbReference>
<evidence type="ECO:0000313" key="5">
    <source>
        <dbReference type="Proteomes" id="UP000461670"/>
    </source>
</evidence>
<dbReference type="Pfam" id="PF13410">
    <property type="entry name" value="GST_C_2"/>
    <property type="match status" value="1"/>
</dbReference>
<dbReference type="CDD" id="cd03042">
    <property type="entry name" value="GST_N_Zeta"/>
    <property type="match status" value="1"/>
</dbReference>
<dbReference type="Gene3D" id="1.20.1050.10">
    <property type="match status" value="1"/>
</dbReference>
<evidence type="ECO:0000259" key="3">
    <source>
        <dbReference type="PROSITE" id="PS50405"/>
    </source>
</evidence>
<dbReference type="InterPro" id="IPR036249">
    <property type="entry name" value="Thioredoxin-like_sf"/>
</dbReference>
<dbReference type="PANTHER" id="PTHR42673:SF4">
    <property type="entry name" value="MALEYLACETOACETATE ISOMERASE"/>
    <property type="match status" value="1"/>
</dbReference>
<dbReference type="SFLD" id="SFLDG00358">
    <property type="entry name" value="Main_(cytGST)"/>
    <property type="match status" value="1"/>
</dbReference>
<dbReference type="AlphaFoldDB" id="A0A7V8FRF7"/>
<organism evidence="4 5">
    <name type="scientific">Paracidovorax wautersii</name>
    <dbReference type="NCBI Taxonomy" id="1177982"/>
    <lineage>
        <taxon>Bacteria</taxon>
        <taxon>Pseudomonadati</taxon>
        <taxon>Pseudomonadota</taxon>
        <taxon>Betaproteobacteria</taxon>
        <taxon>Burkholderiales</taxon>
        <taxon>Comamonadaceae</taxon>
        <taxon>Paracidovorax</taxon>
    </lineage>
</organism>
<dbReference type="Gene3D" id="3.40.30.10">
    <property type="entry name" value="Glutaredoxin"/>
    <property type="match status" value="1"/>
</dbReference>
<dbReference type="SFLD" id="SFLDS00019">
    <property type="entry name" value="Glutathione_Transferase_(cytos"/>
    <property type="match status" value="1"/>
</dbReference>
<dbReference type="EMBL" id="WNDQ01000006">
    <property type="protein sequence ID" value="KAF1023246.1"/>
    <property type="molecule type" value="Genomic_DNA"/>
</dbReference>
<dbReference type="Proteomes" id="UP000461670">
    <property type="component" value="Unassembled WGS sequence"/>
</dbReference>
<dbReference type="InterPro" id="IPR010987">
    <property type="entry name" value="Glutathione-S-Trfase_C-like"/>
</dbReference>
<dbReference type="GO" id="GO:0005737">
    <property type="term" value="C:cytoplasm"/>
    <property type="evidence" value="ECO:0007669"/>
    <property type="project" value="InterPro"/>
</dbReference>
<feature type="domain" description="GST N-terminal" evidence="2">
    <location>
        <begin position="3"/>
        <end position="86"/>
    </location>
</feature>
<dbReference type="InterPro" id="IPR034333">
    <property type="entry name" value="GST_Zeta_N"/>
</dbReference>
<comment type="similarity">
    <text evidence="1">Belongs to the GST superfamily. Zeta family.</text>
</comment>
<reference evidence="5" key="1">
    <citation type="journal article" date="2020" name="MBio">
        <title>Horizontal gene transfer to a defensive symbiont with a reduced genome amongst a multipartite beetle microbiome.</title>
        <authorList>
            <person name="Waterworth S.C."/>
            <person name="Florez L.V."/>
            <person name="Rees E.R."/>
            <person name="Hertweck C."/>
            <person name="Kaltenpoth M."/>
            <person name="Kwan J.C."/>
        </authorList>
    </citation>
    <scope>NUCLEOTIDE SEQUENCE [LARGE SCALE GENOMIC DNA]</scope>
</reference>
<keyword evidence="4" id="KW-0670">Pyruvate</keyword>
<evidence type="ECO:0000256" key="1">
    <source>
        <dbReference type="ARBA" id="ARBA00010007"/>
    </source>
</evidence>
<dbReference type="InterPro" id="IPR034330">
    <property type="entry name" value="GST_Zeta_C"/>
</dbReference>
<dbReference type="SUPFAM" id="SSF52833">
    <property type="entry name" value="Thioredoxin-like"/>
    <property type="match status" value="1"/>
</dbReference>
<dbReference type="InterPro" id="IPR040079">
    <property type="entry name" value="Glutathione_S-Trfase"/>
</dbReference>
<evidence type="ECO:0000313" key="4">
    <source>
        <dbReference type="EMBL" id="KAF1023246.1"/>
    </source>
</evidence>
<name>A0A7V8FRF7_9BURK</name>
<accession>A0A7V8FRF7</accession>